<keyword evidence="17 23" id="KW-0472">Membrane</keyword>
<keyword evidence="9" id="KW-0808">Transferase</keyword>
<sequence length="571" mass="63798">MAQLQVLDISSNCLSGKIPRELGSLQLLLDLILNNNGISGDIPKEIGFLSRLEHLNLASNNLSGAIPPEVSLCTNLLSLNLSQNKIGRSISPQIGNARFLNVLDLSQNLLTGSIPPDLGKLRVLEIFNISHNDLSGTIPHGFADLWALTSVDVSYNNLEGPLPNVKAFKEAPFKAVQHNKGLCGNLAGLEKCNIPIMSKKHNRHGGVKILIIPILSFLGFLVLSFFLIVLVIRRRRKVIKKERKAQTETNDLDFLSILRFDGKIFYERIMEATEGFDSKYYLGEGAYGVVYRADLPTGQTVAVKKIPSSQEDETVDIVPFEREIEALQNIRHRNIVKLYGFCFHARNCFLVYEYAERGSLRTILNDDERASELGWDDRINMVRAVADALSYMHHDCFPPLIHRDLTSNNILLDADYYEAPVSDFGTARLLKPNSTNWTAIVGTIGYIAPELAYTNIPTEKCDVYSFGVVVLEIIMGKHPGNYVKSVFSSTQSKSQTPLKDVLDQRLLRPTNQHAQHIISVAALALKCLQTNPHLRPTMTQVSRQLRLQAPLALPFFGVTLEQLRDLDGRNF</sequence>
<keyword evidence="6" id="KW-0723">Serine/threonine-protein kinase</keyword>
<evidence type="ECO:0000256" key="7">
    <source>
        <dbReference type="ARBA" id="ARBA00022553"/>
    </source>
</evidence>
<dbReference type="GO" id="GO:0005886">
    <property type="term" value="C:plasma membrane"/>
    <property type="evidence" value="ECO:0007669"/>
    <property type="project" value="UniProtKB-SubCell"/>
</dbReference>
<dbReference type="InterPro" id="IPR001611">
    <property type="entry name" value="Leu-rich_rpt"/>
</dbReference>
<dbReference type="InterPro" id="IPR003591">
    <property type="entry name" value="Leu-rich_rpt_typical-subtyp"/>
</dbReference>
<dbReference type="GO" id="GO:0004674">
    <property type="term" value="F:protein serine/threonine kinase activity"/>
    <property type="evidence" value="ECO:0007669"/>
    <property type="project" value="UniProtKB-KW"/>
</dbReference>
<dbReference type="Gene3D" id="1.10.510.10">
    <property type="entry name" value="Transferase(Phosphotransferase) domain 1"/>
    <property type="match status" value="1"/>
</dbReference>
<dbReference type="InterPro" id="IPR017441">
    <property type="entry name" value="Protein_kinase_ATP_BS"/>
</dbReference>
<dbReference type="PROSITE" id="PS50011">
    <property type="entry name" value="PROTEIN_KINASE_DOM"/>
    <property type="match status" value="1"/>
</dbReference>
<dbReference type="InterPro" id="IPR051420">
    <property type="entry name" value="Ser_Thr_Kinases_DiverseReg"/>
</dbReference>
<evidence type="ECO:0000256" key="19">
    <source>
        <dbReference type="ARBA" id="ARBA00023180"/>
    </source>
</evidence>
<dbReference type="SUPFAM" id="SSF52058">
    <property type="entry name" value="L domain-like"/>
    <property type="match status" value="1"/>
</dbReference>
<dbReference type="PANTHER" id="PTHR48005">
    <property type="entry name" value="LEUCINE RICH REPEAT KINASE 2"/>
    <property type="match status" value="1"/>
</dbReference>
<feature type="domain" description="Protein kinase" evidence="24">
    <location>
        <begin position="276"/>
        <end position="556"/>
    </location>
</feature>
<evidence type="ECO:0000256" key="14">
    <source>
        <dbReference type="ARBA" id="ARBA00022777"/>
    </source>
</evidence>
<dbReference type="PROSITE" id="PS00109">
    <property type="entry name" value="PROTEIN_KINASE_TYR"/>
    <property type="match status" value="1"/>
</dbReference>
<evidence type="ECO:0000256" key="2">
    <source>
        <dbReference type="ARBA" id="ARBA00004479"/>
    </source>
</evidence>
<dbReference type="Pfam" id="PF00560">
    <property type="entry name" value="LRR_1"/>
    <property type="match status" value="2"/>
</dbReference>
<dbReference type="EMBL" id="JBJKBG010000011">
    <property type="protein sequence ID" value="KAL3716403.1"/>
    <property type="molecule type" value="Genomic_DNA"/>
</dbReference>
<dbReference type="SUPFAM" id="SSF56112">
    <property type="entry name" value="Protein kinase-like (PK-like)"/>
    <property type="match status" value="1"/>
</dbReference>
<comment type="caution">
    <text evidence="25">The sequence shown here is derived from an EMBL/GenBank/DDBJ whole genome shotgun (WGS) entry which is preliminary data.</text>
</comment>
<keyword evidence="7" id="KW-0597">Phosphoprotein</keyword>
<dbReference type="Gene3D" id="3.80.10.10">
    <property type="entry name" value="Ribonuclease Inhibitor"/>
    <property type="match status" value="1"/>
</dbReference>
<evidence type="ECO:0000259" key="24">
    <source>
        <dbReference type="PROSITE" id="PS50011"/>
    </source>
</evidence>
<evidence type="ECO:0000256" key="1">
    <source>
        <dbReference type="ARBA" id="ARBA00004236"/>
    </source>
</evidence>
<comment type="catalytic activity">
    <reaction evidence="21">
        <text>L-seryl-[protein] + ATP = O-phospho-L-seryl-[protein] + ADP + H(+)</text>
        <dbReference type="Rhea" id="RHEA:17989"/>
        <dbReference type="Rhea" id="RHEA-COMP:9863"/>
        <dbReference type="Rhea" id="RHEA-COMP:11604"/>
        <dbReference type="ChEBI" id="CHEBI:15378"/>
        <dbReference type="ChEBI" id="CHEBI:29999"/>
        <dbReference type="ChEBI" id="CHEBI:30616"/>
        <dbReference type="ChEBI" id="CHEBI:83421"/>
        <dbReference type="ChEBI" id="CHEBI:456216"/>
        <dbReference type="EC" id="2.7.11.1"/>
    </reaction>
</comment>
<evidence type="ECO:0000256" key="3">
    <source>
        <dbReference type="ARBA" id="ARBA00009592"/>
    </source>
</evidence>
<dbReference type="EC" id="2.7.11.1" evidence="4"/>
<evidence type="ECO:0000256" key="17">
    <source>
        <dbReference type="ARBA" id="ARBA00023136"/>
    </source>
</evidence>
<dbReference type="FunFam" id="3.30.200.20:FF:000309">
    <property type="entry name" value="Leucine-rich repeat receptor protein kinase MSP1"/>
    <property type="match status" value="1"/>
</dbReference>
<evidence type="ECO:0000256" key="16">
    <source>
        <dbReference type="ARBA" id="ARBA00022989"/>
    </source>
</evidence>
<keyword evidence="15 22" id="KW-0067">ATP-binding</keyword>
<evidence type="ECO:0000313" key="25">
    <source>
        <dbReference type="EMBL" id="KAL3716403.1"/>
    </source>
</evidence>
<protein>
    <recommendedName>
        <fullName evidence="4">non-specific serine/threonine protein kinase</fullName>
        <ecNumber evidence="4">2.7.11.1</ecNumber>
    </recommendedName>
</protein>
<keyword evidence="11" id="KW-0732">Signal</keyword>
<evidence type="ECO:0000256" key="15">
    <source>
        <dbReference type="ARBA" id="ARBA00022840"/>
    </source>
</evidence>
<dbReference type="Gene3D" id="3.30.200.20">
    <property type="entry name" value="Phosphorylase Kinase, domain 1"/>
    <property type="match status" value="1"/>
</dbReference>
<dbReference type="Proteomes" id="UP001634007">
    <property type="component" value="Unassembled WGS sequence"/>
</dbReference>
<organism evidence="25 26">
    <name type="scientific">Eucalyptus globulus</name>
    <name type="common">Tasmanian blue gum</name>
    <dbReference type="NCBI Taxonomy" id="34317"/>
    <lineage>
        <taxon>Eukaryota</taxon>
        <taxon>Viridiplantae</taxon>
        <taxon>Streptophyta</taxon>
        <taxon>Embryophyta</taxon>
        <taxon>Tracheophyta</taxon>
        <taxon>Spermatophyta</taxon>
        <taxon>Magnoliopsida</taxon>
        <taxon>eudicotyledons</taxon>
        <taxon>Gunneridae</taxon>
        <taxon>Pentapetalae</taxon>
        <taxon>rosids</taxon>
        <taxon>malvids</taxon>
        <taxon>Myrtales</taxon>
        <taxon>Myrtaceae</taxon>
        <taxon>Myrtoideae</taxon>
        <taxon>Eucalypteae</taxon>
        <taxon>Eucalyptus</taxon>
    </lineage>
</organism>
<dbReference type="FunFam" id="3.80.10.10:FF:000041">
    <property type="entry name" value="LRR receptor-like serine/threonine-protein kinase ERECTA"/>
    <property type="match status" value="1"/>
</dbReference>
<dbReference type="Pfam" id="PF00069">
    <property type="entry name" value="Pkinase"/>
    <property type="match status" value="1"/>
</dbReference>
<feature type="binding site" evidence="22">
    <location>
        <position position="305"/>
    </location>
    <ligand>
        <name>ATP</name>
        <dbReference type="ChEBI" id="CHEBI:30616"/>
    </ligand>
</feature>
<feature type="transmembrane region" description="Helical" evidence="23">
    <location>
        <begin position="209"/>
        <end position="232"/>
    </location>
</feature>
<evidence type="ECO:0000256" key="5">
    <source>
        <dbReference type="ARBA" id="ARBA00022475"/>
    </source>
</evidence>
<keyword evidence="14" id="KW-0418">Kinase</keyword>
<keyword evidence="18" id="KW-0675">Receptor</keyword>
<dbReference type="InterPro" id="IPR000719">
    <property type="entry name" value="Prot_kinase_dom"/>
</dbReference>
<dbReference type="PANTHER" id="PTHR48005:SF70">
    <property type="entry name" value="MDIS1-INTERACTING RECEPTOR LIKE KINASE 2-LIKE"/>
    <property type="match status" value="1"/>
</dbReference>
<dbReference type="GO" id="GO:0005524">
    <property type="term" value="F:ATP binding"/>
    <property type="evidence" value="ECO:0007669"/>
    <property type="project" value="UniProtKB-UniRule"/>
</dbReference>
<keyword evidence="8" id="KW-0433">Leucine-rich repeat</keyword>
<evidence type="ECO:0000256" key="9">
    <source>
        <dbReference type="ARBA" id="ARBA00022679"/>
    </source>
</evidence>
<dbReference type="InterPro" id="IPR011009">
    <property type="entry name" value="Kinase-like_dom_sf"/>
</dbReference>
<evidence type="ECO:0000256" key="6">
    <source>
        <dbReference type="ARBA" id="ARBA00022527"/>
    </source>
</evidence>
<gene>
    <name evidence="25" type="ORF">ACJRO7_008062</name>
</gene>
<accession>A0ABD3IQ48</accession>
<evidence type="ECO:0000256" key="21">
    <source>
        <dbReference type="ARBA" id="ARBA00048679"/>
    </source>
</evidence>
<evidence type="ECO:0000256" key="20">
    <source>
        <dbReference type="ARBA" id="ARBA00047899"/>
    </source>
</evidence>
<name>A0ABD3IQ48_EUCGL</name>
<evidence type="ECO:0000256" key="4">
    <source>
        <dbReference type="ARBA" id="ARBA00012513"/>
    </source>
</evidence>
<dbReference type="AlphaFoldDB" id="A0ABD3IQ48"/>
<dbReference type="FunFam" id="1.10.510.10:FF:000445">
    <property type="entry name" value="MDIS1-interacting receptor like kinase 2"/>
    <property type="match status" value="1"/>
</dbReference>
<dbReference type="InterPro" id="IPR032675">
    <property type="entry name" value="LRR_dom_sf"/>
</dbReference>
<evidence type="ECO:0000256" key="12">
    <source>
        <dbReference type="ARBA" id="ARBA00022737"/>
    </source>
</evidence>
<evidence type="ECO:0000256" key="22">
    <source>
        <dbReference type="PROSITE-ProRule" id="PRU10141"/>
    </source>
</evidence>
<reference evidence="25 26" key="1">
    <citation type="submission" date="2024-11" db="EMBL/GenBank/DDBJ databases">
        <title>Chromosome-level genome assembly of Eucalyptus globulus Labill. provides insights into its genome evolution.</title>
        <authorList>
            <person name="Li X."/>
        </authorList>
    </citation>
    <scope>NUCLEOTIDE SEQUENCE [LARGE SCALE GENOMIC DNA]</scope>
    <source>
        <strain evidence="25">CL2024</strain>
        <tissue evidence="25">Fresh tender leaves</tissue>
    </source>
</reference>
<dbReference type="PROSITE" id="PS00107">
    <property type="entry name" value="PROTEIN_KINASE_ATP"/>
    <property type="match status" value="1"/>
</dbReference>
<comment type="subcellular location">
    <subcellularLocation>
        <location evidence="1">Cell membrane</location>
    </subcellularLocation>
    <subcellularLocation>
        <location evidence="2">Membrane</location>
        <topology evidence="2">Single-pass type I membrane protein</topology>
    </subcellularLocation>
</comment>
<keyword evidence="13 22" id="KW-0547">Nucleotide-binding</keyword>
<proteinExistence type="inferred from homology"/>
<evidence type="ECO:0000256" key="10">
    <source>
        <dbReference type="ARBA" id="ARBA00022692"/>
    </source>
</evidence>
<dbReference type="InterPro" id="IPR008266">
    <property type="entry name" value="Tyr_kinase_AS"/>
</dbReference>
<evidence type="ECO:0000256" key="18">
    <source>
        <dbReference type="ARBA" id="ARBA00023170"/>
    </source>
</evidence>
<evidence type="ECO:0000256" key="11">
    <source>
        <dbReference type="ARBA" id="ARBA00022729"/>
    </source>
</evidence>
<dbReference type="FunFam" id="3.80.10.10:FF:000383">
    <property type="entry name" value="Leucine-rich repeat receptor protein kinase EMS1"/>
    <property type="match status" value="1"/>
</dbReference>
<evidence type="ECO:0000256" key="13">
    <source>
        <dbReference type="ARBA" id="ARBA00022741"/>
    </source>
</evidence>
<comment type="catalytic activity">
    <reaction evidence="20">
        <text>L-threonyl-[protein] + ATP = O-phospho-L-threonyl-[protein] + ADP + H(+)</text>
        <dbReference type="Rhea" id="RHEA:46608"/>
        <dbReference type="Rhea" id="RHEA-COMP:11060"/>
        <dbReference type="Rhea" id="RHEA-COMP:11605"/>
        <dbReference type="ChEBI" id="CHEBI:15378"/>
        <dbReference type="ChEBI" id="CHEBI:30013"/>
        <dbReference type="ChEBI" id="CHEBI:30616"/>
        <dbReference type="ChEBI" id="CHEBI:61977"/>
        <dbReference type="ChEBI" id="CHEBI:456216"/>
        <dbReference type="EC" id="2.7.11.1"/>
    </reaction>
</comment>
<keyword evidence="16 23" id="KW-1133">Transmembrane helix</keyword>
<evidence type="ECO:0000313" key="26">
    <source>
        <dbReference type="Proteomes" id="UP001634007"/>
    </source>
</evidence>
<evidence type="ECO:0000256" key="23">
    <source>
        <dbReference type="SAM" id="Phobius"/>
    </source>
</evidence>
<keyword evidence="12" id="KW-0677">Repeat</keyword>
<keyword evidence="26" id="KW-1185">Reference proteome</keyword>
<keyword evidence="5" id="KW-1003">Cell membrane</keyword>
<keyword evidence="10 23" id="KW-0812">Transmembrane</keyword>
<comment type="similarity">
    <text evidence="3">Belongs to the RLP family.</text>
</comment>
<dbReference type="SMART" id="SM00369">
    <property type="entry name" value="LRR_TYP"/>
    <property type="match status" value="4"/>
</dbReference>
<evidence type="ECO:0000256" key="8">
    <source>
        <dbReference type="ARBA" id="ARBA00022614"/>
    </source>
</evidence>
<keyword evidence="19" id="KW-0325">Glycoprotein</keyword>
<dbReference type="Pfam" id="PF13855">
    <property type="entry name" value="LRR_8"/>
    <property type="match status" value="1"/>
</dbReference>